<accession>A0A5N5FXV3</accession>
<reference evidence="3" key="2">
    <citation type="submission" date="2019-10" db="EMBL/GenBank/DDBJ databases">
        <title>A de novo genome assembly of a pear dwarfing rootstock.</title>
        <authorList>
            <person name="Wang F."/>
            <person name="Wang J."/>
            <person name="Li S."/>
            <person name="Zhang Y."/>
            <person name="Fang M."/>
            <person name="Ma L."/>
            <person name="Zhao Y."/>
            <person name="Jiang S."/>
        </authorList>
    </citation>
    <scope>NUCLEOTIDE SEQUENCE [LARGE SCALE GENOMIC DNA]</scope>
</reference>
<dbReference type="Gene3D" id="2.40.70.10">
    <property type="entry name" value="Acid Proteases"/>
    <property type="match status" value="1"/>
</dbReference>
<protein>
    <recommendedName>
        <fullName evidence="4">S2-RNase</fullName>
    </recommendedName>
</protein>
<dbReference type="InterPro" id="IPR021109">
    <property type="entry name" value="Peptidase_aspartic_dom_sf"/>
</dbReference>
<feature type="compositionally biased region" description="Basic residues" evidence="1">
    <location>
        <begin position="1"/>
        <end position="10"/>
    </location>
</feature>
<dbReference type="PANTHER" id="PTHR33240:SF15">
    <property type="entry name" value="GAG-PRO-LIKE PROTEIN"/>
    <property type="match status" value="1"/>
</dbReference>
<dbReference type="SUPFAM" id="SSF50630">
    <property type="entry name" value="Acid proteases"/>
    <property type="match status" value="1"/>
</dbReference>
<comment type="caution">
    <text evidence="2">The sequence shown here is derived from an EMBL/GenBank/DDBJ whole genome shotgun (WGS) entry which is preliminary data.</text>
</comment>
<dbReference type="EMBL" id="SMOL01000559">
    <property type="protein sequence ID" value="KAB2606210.1"/>
    <property type="molecule type" value="Genomic_DNA"/>
</dbReference>
<evidence type="ECO:0008006" key="4">
    <source>
        <dbReference type="Google" id="ProtNLM"/>
    </source>
</evidence>
<evidence type="ECO:0000313" key="3">
    <source>
        <dbReference type="Proteomes" id="UP000327157"/>
    </source>
</evidence>
<feature type="region of interest" description="Disordered" evidence="1">
    <location>
        <begin position="68"/>
        <end position="106"/>
    </location>
</feature>
<reference evidence="2 3" key="3">
    <citation type="submission" date="2019-11" db="EMBL/GenBank/DDBJ databases">
        <title>A de novo genome assembly of a pear dwarfing rootstock.</title>
        <authorList>
            <person name="Wang F."/>
            <person name="Wang J."/>
            <person name="Li S."/>
            <person name="Zhang Y."/>
            <person name="Fang M."/>
            <person name="Ma L."/>
            <person name="Zhao Y."/>
            <person name="Jiang S."/>
        </authorList>
    </citation>
    <scope>NUCLEOTIDE SEQUENCE [LARGE SCALE GENOMIC DNA]</scope>
    <source>
        <strain evidence="2">S2</strain>
        <tissue evidence="2">Leaf</tissue>
    </source>
</reference>
<feature type="compositionally biased region" description="Low complexity" evidence="1">
    <location>
        <begin position="12"/>
        <end position="23"/>
    </location>
</feature>
<dbReference type="Proteomes" id="UP000327157">
    <property type="component" value="Chromosome 11"/>
</dbReference>
<feature type="compositionally biased region" description="Basic and acidic residues" evidence="1">
    <location>
        <begin position="74"/>
        <end position="85"/>
    </location>
</feature>
<dbReference type="CDD" id="cd00303">
    <property type="entry name" value="retropepsin_like"/>
    <property type="match status" value="1"/>
</dbReference>
<reference evidence="2 3" key="1">
    <citation type="submission" date="2019-09" db="EMBL/GenBank/DDBJ databases">
        <authorList>
            <person name="Ou C."/>
        </authorList>
    </citation>
    <scope>NUCLEOTIDE SEQUENCE [LARGE SCALE GENOMIC DNA]</scope>
    <source>
        <strain evidence="2">S2</strain>
        <tissue evidence="2">Leaf</tissue>
    </source>
</reference>
<organism evidence="2 3">
    <name type="scientific">Pyrus ussuriensis x Pyrus communis</name>
    <dbReference type="NCBI Taxonomy" id="2448454"/>
    <lineage>
        <taxon>Eukaryota</taxon>
        <taxon>Viridiplantae</taxon>
        <taxon>Streptophyta</taxon>
        <taxon>Embryophyta</taxon>
        <taxon>Tracheophyta</taxon>
        <taxon>Spermatophyta</taxon>
        <taxon>Magnoliopsida</taxon>
        <taxon>eudicotyledons</taxon>
        <taxon>Gunneridae</taxon>
        <taxon>Pentapetalae</taxon>
        <taxon>rosids</taxon>
        <taxon>fabids</taxon>
        <taxon>Rosales</taxon>
        <taxon>Rosaceae</taxon>
        <taxon>Amygdaloideae</taxon>
        <taxon>Maleae</taxon>
        <taxon>Pyrus</taxon>
    </lineage>
</organism>
<name>A0A5N5FXV3_9ROSA</name>
<gene>
    <name evidence="2" type="ORF">D8674_005927</name>
</gene>
<dbReference type="PANTHER" id="PTHR33240">
    <property type="entry name" value="OS08G0508500 PROTEIN"/>
    <property type="match status" value="1"/>
</dbReference>
<evidence type="ECO:0000256" key="1">
    <source>
        <dbReference type="SAM" id="MobiDB-lite"/>
    </source>
</evidence>
<proteinExistence type="predicted"/>
<keyword evidence="3" id="KW-1185">Reference proteome</keyword>
<dbReference type="OrthoDB" id="1626705at2759"/>
<dbReference type="AlphaFoldDB" id="A0A5N5FXV3"/>
<feature type="region of interest" description="Disordered" evidence="1">
    <location>
        <begin position="1"/>
        <end position="36"/>
    </location>
</feature>
<sequence length="363" mass="40778">MAPRSKRHATRSSNASNAGEAASRLGESQCEGQRQENLDEYDMLDIIAAIHAFGEAQKGIATSVKELKNSISKPSEKASDKDCMPRKNSSQEESAAAAGKGPEKTPSFVTQEDIIAMLEKELHRSSEDWKYCKYSKPQSYDTPWPQAKGWGDEDANLMDFTPSLSDETFTINMLEEYNEETSEEKLFNQEMTANNNTIIFTAKDMEVVIPDHRRPVYLEWQINDIFIRRALVETGSSVNIFSLVVLTAAGVPTSKVVGSQISINRFGNSSKKTIKSIEIDLKIGSIRSFTKFYVMDINVTYHALLGKPWINKHRLEASTYHQCVKGRIDEVHYSDAKFYNDFSSARSGISQVLGVPLPHWEEV</sequence>
<evidence type="ECO:0000313" key="2">
    <source>
        <dbReference type="EMBL" id="KAB2606210.1"/>
    </source>
</evidence>